<feature type="transmembrane region" description="Helical" evidence="1">
    <location>
        <begin position="51"/>
        <end position="73"/>
    </location>
</feature>
<feature type="transmembrane region" description="Helical" evidence="1">
    <location>
        <begin position="21"/>
        <end position="39"/>
    </location>
</feature>
<keyword evidence="1" id="KW-0812">Transmembrane</keyword>
<dbReference type="EMBL" id="JARJCW010000128">
    <property type="protein sequence ID" value="KAJ7191771.1"/>
    <property type="molecule type" value="Genomic_DNA"/>
</dbReference>
<dbReference type="Proteomes" id="UP001219525">
    <property type="component" value="Unassembled WGS sequence"/>
</dbReference>
<keyword evidence="3" id="KW-1185">Reference proteome</keyword>
<evidence type="ECO:0000313" key="3">
    <source>
        <dbReference type="Proteomes" id="UP001219525"/>
    </source>
</evidence>
<evidence type="ECO:0000313" key="2">
    <source>
        <dbReference type="EMBL" id="KAJ7191771.1"/>
    </source>
</evidence>
<keyword evidence="1" id="KW-1133">Transmembrane helix</keyword>
<proteinExistence type="predicted"/>
<keyword evidence="1" id="KW-0472">Membrane</keyword>
<name>A0AAD6UT54_9AGAR</name>
<evidence type="ECO:0000256" key="1">
    <source>
        <dbReference type="SAM" id="Phobius"/>
    </source>
</evidence>
<protein>
    <submittedName>
        <fullName evidence="2">Uncharacterized protein</fullName>
    </submittedName>
</protein>
<sequence length="81" mass="8865">MAAARPRSTPSCFDRRHIVPHALVAAVPAPIAAALFAVVNDHGQRLATSHVPAPLVNTYDIFVWLCFVTPFLIMEPSKIEM</sequence>
<gene>
    <name evidence="2" type="ORF">GGX14DRAFT_578646</name>
</gene>
<comment type="caution">
    <text evidence="2">The sequence shown here is derived from an EMBL/GenBank/DDBJ whole genome shotgun (WGS) entry which is preliminary data.</text>
</comment>
<accession>A0AAD6UT54</accession>
<dbReference type="AlphaFoldDB" id="A0AAD6UT54"/>
<reference evidence="2" key="1">
    <citation type="submission" date="2023-03" db="EMBL/GenBank/DDBJ databases">
        <title>Massive genome expansion in bonnet fungi (Mycena s.s.) driven by repeated elements and novel gene families across ecological guilds.</title>
        <authorList>
            <consortium name="Lawrence Berkeley National Laboratory"/>
            <person name="Harder C.B."/>
            <person name="Miyauchi S."/>
            <person name="Viragh M."/>
            <person name="Kuo A."/>
            <person name="Thoen E."/>
            <person name="Andreopoulos B."/>
            <person name="Lu D."/>
            <person name="Skrede I."/>
            <person name="Drula E."/>
            <person name="Henrissat B."/>
            <person name="Morin E."/>
            <person name="Kohler A."/>
            <person name="Barry K."/>
            <person name="LaButti K."/>
            <person name="Morin E."/>
            <person name="Salamov A."/>
            <person name="Lipzen A."/>
            <person name="Mereny Z."/>
            <person name="Hegedus B."/>
            <person name="Baldrian P."/>
            <person name="Stursova M."/>
            <person name="Weitz H."/>
            <person name="Taylor A."/>
            <person name="Grigoriev I.V."/>
            <person name="Nagy L.G."/>
            <person name="Martin F."/>
            <person name="Kauserud H."/>
        </authorList>
    </citation>
    <scope>NUCLEOTIDE SEQUENCE</scope>
    <source>
        <strain evidence="2">9144</strain>
    </source>
</reference>
<organism evidence="2 3">
    <name type="scientific">Mycena pura</name>
    <dbReference type="NCBI Taxonomy" id="153505"/>
    <lineage>
        <taxon>Eukaryota</taxon>
        <taxon>Fungi</taxon>
        <taxon>Dikarya</taxon>
        <taxon>Basidiomycota</taxon>
        <taxon>Agaricomycotina</taxon>
        <taxon>Agaricomycetes</taxon>
        <taxon>Agaricomycetidae</taxon>
        <taxon>Agaricales</taxon>
        <taxon>Marasmiineae</taxon>
        <taxon>Mycenaceae</taxon>
        <taxon>Mycena</taxon>
    </lineage>
</organism>